<proteinExistence type="predicted"/>
<protein>
    <submittedName>
        <fullName evidence="1">Uncharacterized protein</fullName>
    </submittedName>
</protein>
<dbReference type="EMBL" id="VSSQ01034338">
    <property type="protein sequence ID" value="MPM86238.1"/>
    <property type="molecule type" value="Genomic_DNA"/>
</dbReference>
<gene>
    <name evidence="1" type="ORF">SDC9_133327</name>
</gene>
<organism evidence="1">
    <name type="scientific">bioreactor metagenome</name>
    <dbReference type="NCBI Taxonomy" id="1076179"/>
    <lineage>
        <taxon>unclassified sequences</taxon>
        <taxon>metagenomes</taxon>
        <taxon>ecological metagenomes</taxon>
    </lineage>
</organism>
<evidence type="ECO:0000313" key="1">
    <source>
        <dbReference type="EMBL" id="MPM86238.1"/>
    </source>
</evidence>
<dbReference type="AlphaFoldDB" id="A0A645DAY4"/>
<sequence length="82" mass="9645">MIGRIGFQQLIQIVHIGGKVLVVMKTEGLGIDIRLQHVVGIRQRRQSKGIVAFHERHPFRKCSSEQHMQKRRKLCAEWARRY</sequence>
<name>A0A645DAY4_9ZZZZ</name>
<reference evidence="1" key="1">
    <citation type="submission" date="2019-08" db="EMBL/GenBank/DDBJ databases">
        <authorList>
            <person name="Kucharzyk K."/>
            <person name="Murdoch R.W."/>
            <person name="Higgins S."/>
            <person name="Loffler F."/>
        </authorList>
    </citation>
    <scope>NUCLEOTIDE SEQUENCE</scope>
</reference>
<comment type="caution">
    <text evidence="1">The sequence shown here is derived from an EMBL/GenBank/DDBJ whole genome shotgun (WGS) entry which is preliminary data.</text>
</comment>
<accession>A0A645DAY4</accession>